<dbReference type="EC" id="3.5.-.-" evidence="2"/>
<dbReference type="Gene3D" id="3.30.1330.40">
    <property type="entry name" value="RutC-like"/>
    <property type="match status" value="1"/>
</dbReference>
<dbReference type="InterPro" id="IPR006175">
    <property type="entry name" value="YjgF/YER057c/UK114"/>
</dbReference>
<comment type="similarity">
    <text evidence="1">Belongs to the RutC family.</text>
</comment>
<organism evidence="2 3">
    <name type="scientific">Marinobacterium aestuariivivens</name>
    <dbReference type="NCBI Taxonomy" id="1698799"/>
    <lineage>
        <taxon>Bacteria</taxon>
        <taxon>Pseudomonadati</taxon>
        <taxon>Pseudomonadota</taxon>
        <taxon>Gammaproteobacteria</taxon>
        <taxon>Oceanospirillales</taxon>
        <taxon>Oceanospirillaceae</taxon>
        <taxon>Marinobacterium</taxon>
    </lineage>
</organism>
<dbReference type="PANTHER" id="PTHR11803">
    <property type="entry name" value="2-IMINOBUTANOATE/2-IMINOPROPANOATE DEAMINASE RIDA"/>
    <property type="match status" value="1"/>
</dbReference>
<accession>A0ABW2A8D0</accession>
<dbReference type="GO" id="GO:0016787">
    <property type="term" value="F:hydrolase activity"/>
    <property type="evidence" value="ECO:0007669"/>
    <property type="project" value="UniProtKB-KW"/>
</dbReference>
<evidence type="ECO:0000256" key="1">
    <source>
        <dbReference type="ARBA" id="ARBA00010552"/>
    </source>
</evidence>
<dbReference type="PANTHER" id="PTHR11803:SF58">
    <property type="entry name" value="PROTEIN HMF1-RELATED"/>
    <property type="match status" value="1"/>
</dbReference>
<comment type="caution">
    <text evidence="2">The sequence shown here is derived from an EMBL/GenBank/DDBJ whole genome shotgun (WGS) entry which is preliminary data.</text>
</comment>
<name>A0ABW2A8D0_9GAMM</name>
<sequence length="140" mass="14959">MNQAVQCSDIICSNSSAITRPAGHYSHVCVAAGQVFISGQLPIQPDGTPLSGRPFEDQAAQALANLEACLTCAGVGKESLVQVRVYVTDINHWPLFNATYAKWIGDHRPARAVAGVSELHFGLDVEVEAIAFLRPGAETR</sequence>
<dbReference type="RefSeq" id="WP_379912287.1">
    <property type="nucleotide sequence ID" value="NZ_JBHSWE010000001.1"/>
</dbReference>
<dbReference type="Pfam" id="PF01042">
    <property type="entry name" value="Ribonuc_L-PSP"/>
    <property type="match status" value="1"/>
</dbReference>
<evidence type="ECO:0000313" key="2">
    <source>
        <dbReference type="EMBL" id="MFC6673693.1"/>
    </source>
</evidence>
<gene>
    <name evidence="2" type="ORF">ACFQDL_29100</name>
</gene>
<dbReference type="SUPFAM" id="SSF55298">
    <property type="entry name" value="YjgF-like"/>
    <property type="match status" value="1"/>
</dbReference>
<proteinExistence type="inferred from homology"/>
<dbReference type="CDD" id="cd00448">
    <property type="entry name" value="YjgF_YER057c_UK114_family"/>
    <property type="match status" value="1"/>
</dbReference>
<dbReference type="EMBL" id="JBHSWE010000001">
    <property type="protein sequence ID" value="MFC6673693.1"/>
    <property type="molecule type" value="Genomic_DNA"/>
</dbReference>
<keyword evidence="3" id="KW-1185">Reference proteome</keyword>
<dbReference type="InterPro" id="IPR035959">
    <property type="entry name" value="RutC-like_sf"/>
</dbReference>
<protein>
    <submittedName>
        <fullName evidence="2">RidA family protein</fullName>
        <ecNumber evidence="2">3.5.-.-</ecNumber>
    </submittedName>
</protein>
<dbReference type="Proteomes" id="UP001596422">
    <property type="component" value="Unassembled WGS sequence"/>
</dbReference>
<reference evidence="3" key="1">
    <citation type="journal article" date="2019" name="Int. J. Syst. Evol. Microbiol.">
        <title>The Global Catalogue of Microorganisms (GCM) 10K type strain sequencing project: providing services to taxonomists for standard genome sequencing and annotation.</title>
        <authorList>
            <consortium name="The Broad Institute Genomics Platform"/>
            <consortium name="The Broad Institute Genome Sequencing Center for Infectious Disease"/>
            <person name="Wu L."/>
            <person name="Ma J."/>
        </authorList>
    </citation>
    <scope>NUCLEOTIDE SEQUENCE [LARGE SCALE GENOMIC DNA]</scope>
    <source>
        <strain evidence="3">NBRC 111756</strain>
    </source>
</reference>
<keyword evidence="2" id="KW-0378">Hydrolase</keyword>
<evidence type="ECO:0000313" key="3">
    <source>
        <dbReference type="Proteomes" id="UP001596422"/>
    </source>
</evidence>